<evidence type="ECO:0000313" key="2">
    <source>
        <dbReference type="EMBL" id="MCE7028423.1"/>
    </source>
</evidence>
<dbReference type="SUPFAM" id="SSF53167">
    <property type="entry name" value="Purine and uridine phosphorylases"/>
    <property type="match status" value="1"/>
</dbReference>
<organism evidence="2 3">
    <name type="scientific">Jiella avicenniae</name>
    <dbReference type="NCBI Taxonomy" id="2907202"/>
    <lineage>
        <taxon>Bacteria</taxon>
        <taxon>Pseudomonadati</taxon>
        <taxon>Pseudomonadota</taxon>
        <taxon>Alphaproteobacteria</taxon>
        <taxon>Hyphomicrobiales</taxon>
        <taxon>Aurantimonadaceae</taxon>
        <taxon>Jiella</taxon>
    </lineage>
</organism>
<dbReference type="Gene3D" id="3.40.50.1580">
    <property type="entry name" value="Nucleoside phosphorylase domain"/>
    <property type="match status" value="1"/>
</dbReference>
<evidence type="ECO:0000259" key="1">
    <source>
        <dbReference type="Pfam" id="PF01048"/>
    </source>
</evidence>
<dbReference type="EC" id="3.2.2.9" evidence="2"/>
<dbReference type="InterPro" id="IPR000845">
    <property type="entry name" value="Nucleoside_phosphorylase_d"/>
</dbReference>
<keyword evidence="2" id="KW-0326">Glycosidase</keyword>
<feature type="domain" description="Nucleoside phosphorylase" evidence="1">
    <location>
        <begin position="146"/>
        <end position="184"/>
    </location>
</feature>
<accession>A0A9X1TBV7</accession>
<sequence length="220" mass="23520">MTKSSPSRNEHAVETVGGKNVLFVMAAHAEYGDELKRRIRPLMTGVGPIEAALHTGIALQMLESRGQRPDLVVSLGSAGSRTLEQSEVYQVASVSWRDIDASLLGFTKGVTPFLDHPVETPLPTPIDGVPAARLSTGADIVSGIRYDAIDADMVDMETFAVLRACQRFAAPLVGLRGISDGASDLHHYDDWATLLHVIDAKLAGAIDRLETALEAAAPRP</sequence>
<dbReference type="AlphaFoldDB" id="A0A9X1TBV7"/>
<dbReference type="RefSeq" id="WP_233719581.1">
    <property type="nucleotide sequence ID" value="NZ_JAJUWU010000009.1"/>
</dbReference>
<evidence type="ECO:0000313" key="3">
    <source>
        <dbReference type="Proteomes" id="UP001139035"/>
    </source>
</evidence>
<dbReference type="NCBIfam" id="TIGR01705">
    <property type="entry name" value="MTA_SAH-nuc-hyp"/>
    <property type="match status" value="1"/>
</dbReference>
<dbReference type="EC" id="3.2.2.16" evidence="2"/>
<dbReference type="InterPro" id="IPR035994">
    <property type="entry name" value="Nucleoside_phosphorylase_sf"/>
</dbReference>
<reference evidence="2" key="1">
    <citation type="submission" date="2022-01" db="EMBL/GenBank/DDBJ databases">
        <title>Jiella avicenniae sp. nov., a novel endophytic bacterium isolated from bark of Avicennia marina.</title>
        <authorList>
            <person name="Tuo L."/>
        </authorList>
    </citation>
    <scope>NUCLEOTIDE SEQUENCE</scope>
    <source>
        <strain evidence="2">CBK1P-4</strain>
    </source>
</reference>
<gene>
    <name evidence="2" type="ORF">LZD57_10525</name>
</gene>
<dbReference type="Proteomes" id="UP001139035">
    <property type="component" value="Unassembled WGS sequence"/>
</dbReference>
<dbReference type="Pfam" id="PF01048">
    <property type="entry name" value="PNP_UDP_1"/>
    <property type="match status" value="1"/>
</dbReference>
<keyword evidence="2" id="KW-0378">Hydrolase</keyword>
<dbReference type="EMBL" id="JAJUWU010000009">
    <property type="protein sequence ID" value="MCE7028423.1"/>
    <property type="molecule type" value="Genomic_DNA"/>
</dbReference>
<comment type="caution">
    <text evidence="2">The sequence shown here is derived from an EMBL/GenBank/DDBJ whole genome shotgun (WGS) entry which is preliminary data.</text>
</comment>
<keyword evidence="3" id="KW-1185">Reference proteome</keyword>
<name>A0A9X1TBV7_9HYPH</name>
<proteinExistence type="predicted"/>
<protein>
    <submittedName>
        <fullName evidence="2">5'-methylthioadenosine/S-adenosylhomocysteine nucleosidase</fullName>
        <ecNumber evidence="2">3.2.2.16</ecNumber>
        <ecNumber evidence="2">3.2.2.9</ecNumber>
    </submittedName>
</protein>
<dbReference type="GO" id="GO:0008930">
    <property type="term" value="F:methylthioadenosine nucleosidase activity"/>
    <property type="evidence" value="ECO:0007669"/>
    <property type="project" value="UniProtKB-EC"/>
</dbReference>
<dbReference type="GO" id="GO:0009116">
    <property type="term" value="P:nucleoside metabolic process"/>
    <property type="evidence" value="ECO:0007669"/>
    <property type="project" value="InterPro"/>
</dbReference>
<dbReference type="InterPro" id="IPR010050">
    <property type="entry name" value="MTA_SAH_nuc_hyp"/>
</dbReference>
<dbReference type="GO" id="GO:0008782">
    <property type="term" value="F:adenosylhomocysteine nucleosidase activity"/>
    <property type="evidence" value="ECO:0007669"/>
    <property type="project" value="UniProtKB-EC"/>
</dbReference>